<dbReference type="NCBIfam" id="TIGR02937">
    <property type="entry name" value="sigma70-ECF"/>
    <property type="match status" value="1"/>
</dbReference>
<comment type="similarity">
    <text evidence="1">Belongs to the sigma-70 factor family. ECF subfamily.</text>
</comment>
<dbReference type="SUPFAM" id="SSF88659">
    <property type="entry name" value="Sigma3 and sigma4 domains of RNA polymerase sigma factors"/>
    <property type="match status" value="1"/>
</dbReference>
<dbReference type="InterPro" id="IPR013324">
    <property type="entry name" value="RNA_pol_sigma_r3/r4-like"/>
</dbReference>
<reference evidence="8 9" key="1">
    <citation type="submission" date="2020-08" db="EMBL/GenBank/DDBJ databases">
        <title>Genomic Encyclopedia of Type Strains, Phase IV (KMG-IV): sequencing the most valuable type-strain genomes for metagenomic binning, comparative biology and taxonomic classification.</title>
        <authorList>
            <person name="Goeker M."/>
        </authorList>
    </citation>
    <scope>NUCLEOTIDE SEQUENCE [LARGE SCALE GENOMIC DNA]</scope>
    <source>
        <strain evidence="8 9">DSM 17507</strain>
    </source>
</reference>
<dbReference type="InterPro" id="IPR013325">
    <property type="entry name" value="RNA_pol_sigma_r2"/>
</dbReference>
<dbReference type="PANTHER" id="PTHR43133">
    <property type="entry name" value="RNA POLYMERASE ECF-TYPE SIGMA FACTO"/>
    <property type="match status" value="1"/>
</dbReference>
<dbReference type="OrthoDB" id="7041663at2"/>
<evidence type="ECO:0000313" key="8">
    <source>
        <dbReference type="EMBL" id="MBB4612745.1"/>
    </source>
</evidence>
<evidence type="ECO:0000256" key="2">
    <source>
        <dbReference type="ARBA" id="ARBA00023015"/>
    </source>
</evidence>
<dbReference type="InterPro" id="IPR014284">
    <property type="entry name" value="RNA_pol_sigma-70_dom"/>
</dbReference>
<gene>
    <name evidence="8" type="ORF">GGR37_000991</name>
</gene>
<keyword evidence="2" id="KW-0805">Transcription regulation</keyword>
<dbReference type="EMBL" id="JACHOA010000001">
    <property type="protein sequence ID" value="MBB4612745.1"/>
    <property type="molecule type" value="Genomic_DNA"/>
</dbReference>
<dbReference type="RefSeq" id="WP_066556621.1">
    <property type="nucleotide sequence ID" value="NZ_JACHOA010000001.1"/>
</dbReference>
<dbReference type="CDD" id="cd06171">
    <property type="entry name" value="Sigma70_r4"/>
    <property type="match status" value="1"/>
</dbReference>
<dbReference type="Gene3D" id="1.10.1740.10">
    <property type="match status" value="1"/>
</dbReference>
<dbReference type="InterPro" id="IPR039425">
    <property type="entry name" value="RNA_pol_sigma-70-like"/>
</dbReference>
<dbReference type="Gene3D" id="1.10.10.10">
    <property type="entry name" value="Winged helix-like DNA-binding domain superfamily/Winged helix DNA-binding domain"/>
    <property type="match status" value="1"/>
</dbReference>
<dbReference type="Pfam" id="PF08281">
    <property type="entry name" value="Sigma70_r4_2"/>
    <property type="match status" value="1"/>
</dbReference>
<proteinExistence type="inferred from homology"/>
<feature type="domain" description="RNA polymerase sigma-70 region 2" evidence="6">
    <location>
        <begin position="29"/>
        <end position="94"/>
    </location>
</feature>
<evidence type="ECO:0000256" key="1">
    <source>
        <dbReference type="ARBA" id="ARBA00010641"/>
    </source>
</evidence>
<dbReference type="InterPro" id="IPR036388">
    <property type="entry name" value="WH-like_DNA-bd_sf"/>
</dbReference>
<keyword evidence="3" id="KW-0731">Sigma factor</keyword>
<evidence type="ECO:0000259" key="6">
    <source>
        <dbReference type="Pfam" id="PF04542"/>
    </source>
</evidence>
<name>A0A7W7A962_9SPHN</name>
<dbReference type="GO" id="GO:0003677">
    <property type="term" value="F:DNA binding"/>
    <property type="evidence" value="ECO:0007669"/>
    <property type="project" value="UniProtKB-KW"/>
</dbReference>
<evidence type="ECO:0000256" key="3">
    <source>
        <dbReference type="ARBA" id="ARBA00023082"/>
    </source>
</evidence>
<evidence type="ECO:0000256" key="5">
    <source>
        <dbReference type="ARBA" id="ARBA00023163"/>
    </source>
</evidence>
<evidence type="ECO:0000259" key="7">
    <source>
        <dbReference type="Pfam" id="PF08281"/>
    </source>
</evidence>
<dbReference type="Pfam" id="PF04542">
    <property type="entry name" value="Sigma70_r2"/>
    <property type="match status" value="1"/>
</dbReference>
<sequence length="189" mass="20922">MSLPLSEGSDGELAALALAGRQDAYRELLARHRDAVFRLVRASVGDPHEAIDVTQETFIAAFSALGRYDHGRPFLAWLKHIALNKCRDWGRRRKVRAFFTRAVPLEMAFDVSDDAIPADVQAADRAELARVTTAISRLPSRLREALVLRTIDGLGQAEAAEVLGVSEKTVETRLYRARAKLKAMIGDQI</sequence>
<dbReference type="SUPFAM" id="SSF88946">
    <property type="entry name" value="Sigma2 domain of RNA polymerase sigma factors"/>
    <property type="match status" value="1"/>
</dbReference>
<comment type="caution">
    <text evidence="8">The sequence shown here is derived from an EMBL/GenBank/DDBJ whole genome shotgun (WGS) entry which is preliminary data.</text>
</comment>
<organism evidence="8 9">
    <name type="scientific">Novosphingobium taihuense</name>
    <dbReference type="NCBI Taxonomy" id="260085"/>
    <lineage>
        <taxon>Bacteria</taxon>
        <taxon>Pseudomonadati</taxon>
        <taxon>Pseudomonadota</taxon>
        <taxon>Alphaproteobacteria</taxon>
        <taxon>Sphingomonadales</taxon>
        <taxon>Sphingomonadaceae</taxon>
        <taxon>Novosphingobium</taxon>
    </lineage>
</organism>
<protein>
    <submittedName>
        <fullName evidence="8">RNA polymerase sigma-70 factor (ECF subfamily)</fullName>
    </submittedName>
</protein>
<dbReference type="AlphaFoldDB" id="A0A7W7A962"/>
<dbReference type="GO" id="GO:0006352">
    <property type="term" value="P:DNA-templated transcription initiation"/>
    <property type="evidence" value="ECO:0007669"/>
    <property type="project" value="InterPro"/>
</dbReference>
<feature type="domain" description="RNA polymerase sigma factor 70 region 4 type 2" evidence="7">
    <location>
        <begin position="130"/>
        <end position="181"/>
    </location>
</feature>
<evidence type="ECO:0000256" key="4">
    <source>
        <dbReference type="ARBA" id="ARBA00023125"/>
    </source>
</evidence>
<keyword evidence="9" id="KW-1185">Reference proteome</keyword>
<dbReference type="GO" id="GO:0016987">
    <property type="term" value="F:sigma factor activity"/>
    <property type="evidence" value="ECO:0007669"/>
    <property type="project" value="UniProtKB-KW"/>
</dbReference>
<dbReference type="InterPro" id="IPR007627">
    <property type="entry name" value="RNA_pol_sigma70_r2"/>
</dbReference>
<keyword evidence="4" id="KW-0238">DNA-binding</keyword>
<dbReference type="InterPro" id="IPR013249">
    <property type="entry name" value="RNA_pol_sigma70_r4_t2"/>
</dbReference>
<dbReference type="PANTHER" id="PTHR43133:SF8">
    <property type="entry name" value="RNA POLYMERASE SIGMA FACTOR HI_1459-RELATED"/>
    <property type="match status" value="1"/>
</dbReference>
<keyword evidence="5" id="KW-0804">Transcription</keyword>
<dbReference type="Proteomes" id="UP000538566">
    <property type="component" value="Unassembled WGS sequence"/>
</dbReference>
<evidence type="ECO:0000313" key="9">
    <source>
        <dbReference type="Proteomes" id="UP000538566"/>
    </source>
</evidence>
<accession>A0A7W7A962</accession>